<feature type="region of interest" description="Disordered" evidence="5">
    <location>
        <begin position="280"/>
        <end position="368"/>
    </location>
</feature>
<evidence type="ECO:0000313" key="7">
    <source>
        <dbReference type="EMBL" id="RPD66960.1"/>
    </source>
</evidence>
<gene>
    <name evidence="7" type="ORF">L227DRAFT_569171</name>
</gene>
<feature type="compositionally biased region" description="Polar residues" evidence="5">
    <location>
        <begin position="230"/>
        <end position="246"/>
    </location>
</feature>
<keyword evidence="2 6" id="KW-0812">Transmembrane</keyword>
<feature type="transmembrane region" description="Helical" evidence="6">
    <location>
        <begin position="177"/>
        <end position="199"/>
    </location>
</feature>
<proteinExistence type="predicted"/>
<dbReference type="GO" id="GO:0071944">
    <property type="term" value="C:cell periphery"/>
    <property type="evidence" value="ECO:0007669"/>
    <property type="project" value="UniProtKB-ARBA"/>
</dbReference>
<dbReference type="OrthoDB" id="3265734at2759"/>
<feature type="compositionally biased region" description="Low complexity" evidence="5">
    <location>
        <begin position="289"/>
        <end position="300"/>
    </location>
</feature>
<name>A0A5C2STI9_9APHY</name>
<keyword evidence="3 6" id="KW-1133">Transmembrane helix</keyword>
<accession>A0A5C2STI9</accession>
<evidence type="ECO:0000256" key="3">
    <source>
        <dbReference type="ARBA" id="ARBA00022989"/>
    </source>
</evidence>
<dbReference type="InterPro" id="IPR051694">
    <property type="entry name" value="Immunoregulatory_rcpt-like"/>
</dbReference>
<dbReference type="AlphaFoldDB" id="A0A5C2STI9"/>
<evidence type="ECO:0000256" key="4">
    <source>
        <dbReference type="ARBA" id="ARBA00023136"/>
    </source>
</evidence>
<keyword evidence="4 6" id="KW-0472">Membrane</keyword>
<dbReference type="Gene3D" id="2.60.120.260">
    <property type="entry name" value="Galactose-binding domain-like"/>
    <property type="match status" value="1"/>
</dbReference>
<evidence type="ECO:0000256" key="5">
    <source>
        <dbReference type="SAM" id="MobiDB-lite"/>
    </source>
</evidence>
<organism evidence="7 8">
    <name type="scientific">Lentinus tigrinus ALCF2SS1-6</name>
    <dbReference type="NCBI Taxonomy" id="1328759"/>
    <lineage>
        <taxon>Eukaryota</taxon>
        <taxon>Fungi</taxon>
        <taxon>Dikarya</taxon>
        <taxon>Basidiomycota</taxon>
        <taxon>Agaricomycotina</taxon>
        <taxon>Agaricomycetes</taxon>
        <taxon>Polyporales</taxon>
        <taxon>Polyporaceae</taxon>
        <taxon>Lentinus</taxon>
    </lineage>
</organism>
<keyword evidence="8" id="KW-1185">Reference proteome</keyword>
<evidence type="ECO:0000256" key="1">
    <source>
        <dbReference type="ARBA" id="ARBA00004167"/>
    </source>
</evidence>
<dbReference type="EMBL" id="ML122250">
    <property type="protein sequence ID" value="RPD66960.1"/>
    <property type="molecule type" value="Genomic_DNA"/>
</dbReference>
<dbReference type="Proteomes" id="UP000313359">
    <property type="component" value="Unassembled WGS sequence"/>
</dbReference>
<evidence type="ECO:0000313" key="8">
    <source>
        <dbReference type="Proteomes" id="UP000313359"/>
    </source>
</evidence>
<dbReference type="PANTHER" id="PTHR15549">
    <property type="entry name" value="PAIRED IMMUNOGLOBULIN-LIKE TYPE 2 RECEPTOR"/>
    <property type="match status" value="1"/>
</dbReference>
<feature type="compositionally biased region" description="Basic and acidic residues" evidence="5">
    <location>
        <begin position="333"/>
        <end position="362"/>
    </location>
</feature>
<evidence type="ECO:0000256" key="6">
    <source>
        <dbReference type="SAM" id="Phobius"/>
    </source>
</evidence>
<comment type="subcellular location">
    <subcellularLocation>
        <location evidence="1">Membrane</location>
        <topology evidence="1">Single-pass membrane protein</topology>
    </subcellularLocation>
</comment>
<dbReference type="GO" id="GO:0016020">
    <property type="term" value="C:membrane"/>
    <property type="evidence" value="ECO:0007669"/>
    <property type="project" value="UniProtKB-SubCell"/>
</dbReference>
<evidence type="ECO:0000256" key="2">
    <source>
        <dbReference type="ARBA" id="ARBA00022692"/>
    </source>
</evidence>
<dbReference type="STRING" id="1328759.A0A5C2STI9"/>
<sequence length="368" mass="38259">MTDVNVDSANTTAIEFDSYGSSGWVLVQTGNNPTVFLQSLTRVESTGGAVFRFHGTHVQVFGTLTVPTVTGAIAQSTYSVDNSGTTPFSSASIPGALIQEVDNQLFFDSGTLSDGDHVLVINVTNASSGAPYLLDYIKYTATTPPTSSSSSTSASATGSATATAAAGPTKKSNVGPIVGGVVGGVGGLLLILLGFFLYYRYFRHRRKLYGRRRGGKDLVEDLVDEPKSDVTPSASSPFSSDLTPSQYGAPTVPYAASTILPDDSASQVAGRLYAAELARQRAEGGSGSSSGSAYRGSSSGREGDGDGAGGPAWVSDRKEAVPPPVPEEPEPEAVQHQDSGIRFRDGDPVSVHVEDLVERPPDYDAPPP</sequence>
<reference evidence="7" key="1">
    <citation type="journal article" date="2018" name="Genome Biol. Evol.">
        <title>Genomics and development of Lentinus tigrinus, a white-rot wood-decaying mushroom with dimorphic fruiting bodies.</title>
        <authorList>
            <person name="Wu B."/>
            <person name="Xu Z."/>
            <person name="Knudson A."/>
            <person name="Carlson A."/>
            <person name="Chen N."/>
            <person name="Kovaka S."/>
            <person name="LaButti K."/>
            <person name="Lipzen A."/>
            <person name="Pennachio C."/>
            <person name="Riley R."/>
            <person name="Schakwitz W."/>
            <person name="Umezawa K."/>
            <person name="Ohm R.A."/>
            <person name="Grigoriev I.V."/>
            <person name="Nagy L.G."/>
            <person name="Gibbons J."/>
            <person name="Hibbett D."/>
        </authorList>
    </citation>
    <scope>NUCLEOTIDE SEQUENCE [LARGE SCALE GENOMIC DNA]</scope>
    <source>
        <strain evidence="7">ALCF2SS1-6</strain>
    </source>
</reference>
<feature type="region of interest" description="Disordered" evidence="5">
    <location>
        <begin position="223"/>
        <end position="246"/>
    </location>
</feature>
<evidence type="ECO:0008006" key="9">
    <source>
        <dbReference type="Google" id="ProtNLM"/>
    </source>
</evidence>
<protein>
    <recommendedName>
        <fullName evidence="9">Mid2 domain-containing protein</fullName>
    </recommendedName>
</protein>